<reference evidence="2 3" key="1">
    <citation type="journal article" date="2009" name="Appl. Environ. Microbiol.">
        <title>Novel features of the polysaccharide-digesting gliding bacterium Flavobacterium johnsoniae as revealed by genome sequence analysis.</title>
        <authorList>
            <person name="McBride M.J."/>
            <person name="Xie G."/>
            <person name="Martens E.C."/>
            <person name="Lapidus A."/>
            <person name="Henrissat B."/>
            <person name="Rhodes R.G."/>
            <person name="Goltsman E."/>
            <person name="Wang W."/>
            <person name="Xu J."/>
            <person name="Hunnicutt D.W."/>
            <person name="Staroscik A.M."/>
            <person name="Hoover T.R."/>
            <person name="Cheng Y.Q."/>
            <person name="Stein J.L."/>
        </authorList>
    </citation>
    <scope>NUCLEOTIDE SEQUENCE [LARGE SCALE GENOMIC DNA]</scope>
    <source>
        <strain evidence="3">ATCC 17061 / DSM 2064 / JCM 8514 / BCRC 14874 / CCUG 350202 / NBRC 14942 / NCIMB 11054 / UW101</strain>
    </source>
</reference>
<dbReference type="PROSITE" id="PS50280">
    <property type="entry name" value="SET"/>
    <property type="match status" value="1"/>
</dbReference>
<keyword evidence="3" id="KW-1185">Reference proteome</keyword>
<protein>
    <recommendedName>
        <fullName evidence="1">SET domain-containing protein</fullName>
    </recommendedName>
</protein>
<dbReference type="HOGENOM" id="CLU_2057910_0_0_10"/>
<evidence type="ECO:0000259" key="1">
    <source>
        <dbReference type="PROSITE" id="PS50280"/>
    </source>
</evidence>
<dbReference type="RefSeq" id="WP_012024124.1">
    <property type="nucleotide sequence ID" value="NC_009441.1"/>
</dbReference>
<dbReference type="eggNOG" id="COG2940">
    <property type="taxonomic scope" value="Bacteria"/>
</dbReference>
<dbReference type="Gene3D" id="2.170.270.10">
    <property type="entry name" value="SET domain"/>
    <property type="match status" value="1"/>
</dbReference>
<dbReference type="CDD" id="cd08161">
    <property type="entry name" value="SET"/>
    <property type="match status" value="1"/>
</dbReference>
<dbReference type="OrthoDB" id="9790349at2"/>
<dbReference type="STRING" id="376686.Fjoh_2053"/>
<dbReference type="GeneID" id="31764955"/>
<organism evidence="2 3">
    <name type="scientific">Flavobacterium johnsoniae (strain ATCC 17061 / DSM 2064 / JCM 8514 / BCRC 14874 / CCUG 350202 / NBRC 14942 / NCIMB 11054 / UW101)</name>
    <name type="common">Cytophaga johnsonae</name>
    <dbReference type="NCBI Taxonomy" id="376686"/>
    <lineage>
        <taxon>Bacteria</taxon>
        <taxon>Pseudomonadati</taxon>
        <taxon>Bacteroidota</taxon>
        <taxon>Flavobacteriia</taxon>
        <taxon>Flavobacteriales</taxon>
        <taxon>Flavobacteriaceae</taxon>
        <taxon>Flavobacterium</taxon>
    </lineage>
</organism>
<dbReference type="EMBL" id="CP000685">
    <property type="protein sequence ID" value="ABQ05084.1"/>
    <property type="molecule type" value="Genomic_DNA"/>
</dbReference>
<dbReference type="Proteomes" id="UP000006694">
    <property type="component" value="Chromosome"/>
</dbReference>
<dbReference type="InterPro" id="IPR001214">
    <property type="entry name" value="SET_dom"/>
</dbReference>
<gene>
    <name evidence="2" type="ordered locus">Fjoh_2053</name>
</gene>
<evidence type="ECO:0000313" key="2">
    <source>
        <dbReference type="EMBL" id="ABQ05084.1"/>
    </source>
</evidence>
<dbReference type="InterPro" id="IPR046341">
    <property type="entry name" value="SET_dom_sf"/>
</dbReference>
<dbReference type="SUPFAM" id="SSF82199">
    <property type="entry name" value="SET domain"/>
    <property type="match status" value="1"/>
</dbReference>
<dbReference type="KEGG" id="fjo:Fjoh_2053"/>
<sequence>MITNYSDKSFIINKNDPYNNKICSIRNIDKNEIIGLWIADKPTSKKSRCLFQPHMLKKWWETDDLGRFCNHSIKPNTSVIYYPDKLELKAIRLIEKGEEILVNYMETIKYIKYIPTVNF</sequence>
<feature type="domain" description="SET" evidence="1">
    <location>
        <begin position="1"/>
        <end position="105"/>
    </location>
</feature>
<evidence type="ECO:0000313" key="3">
    <source>
        <dbReference type="Proteomes" id="UP000006694"/>
    </source>
</evidence>
<accession>A5FI77</accession>
<dbReference type="Pfam" id="PF00856">
    <property type="entry name" value="SET"/>
    <property type="match status" value="1"/>
</dbReference>
<name>A5FI77_FLAJ1</name>
<dbReference type="AlphaFoldDB" id="A5FI77"/>
<proteinExistence type="predicted"/>